<evidence type="ECO:0000259" key="6">
    <source>
        <dbReference type="PROSITE" id="PS50123"/>
    </source>
</evidence>
<dbReference type="Gene3D" id="1.10.155.10">
    <property type="entry name" value="Chemotaxis receptor methyltransferase CheR, N-terminal domain"/>
    <property type="match status" value="1"/>
</dbReference>
<comment type="catalytic activity">
    <reaction evidence="1">
        <text>L-glutamyl-[protein] + S-adenosyl-L-methionine = [protein]-L-glutamate 5-O-methyl ester + S-adenosyl-L-homocysteine</text>
        <dbReference type="Rhea" id="RHEA:24452"/>
        <dbReference type="Rhea" id="RHEA-COMP:10208"/>
        <dbReference type="Rhea" id="RHEA-COMP:10311"/>
        <dbReference type="ChEBI" id="CHEBI:29973"/>
        <dbReference type="ChEBI" id="CHEBI:57856"/>
        <dbReference type="ChEBI" id="CHEBI:59789"/>
        <dbReference type="ChEBI" id="CHEBI:82795"/>
        <dbReference type="EC" id="2.1.1.80"/>
    </reaction>
</comment>
<accession>A0A5S5AYS6</accession>
<dbReference type="InterPro" id="IPR036804">
    <property type="entry name" value="CheR_N_sf"/>
</dbReference>
<dbReference type="EMBL" id="VNHO01000001">
    <property type="protein sequence ID" value="TYP59864.1"/>
    <property type="molecule type" value="Genomic_DNA"/>
</dbReference>
<dbReference type="OrthoDB" id="9816309at2"/>
<dbReference type="SUPFAM" id="SSF53335">
    <property type="entry name" value="S-adenosyl-L-methionine-dependent methyltransferases"/>
    <property type="match status" value="1"/>
</dbReference>
<comment type="caution">
    <text evidence="7">The sequence shown here is derived from an EMBL/GenBank/DDBJ whole genome shotgun (WGS) entry which is preliminary data.</text>
</comment>
<evidence type="ECO:0000313" key="8">
    <source>
        <dbReference type="Proteomes" id="UP000322294"/>
    </source>
</evidence>
<dbReference type="AlphaFoldDB" id="A0A5S5AYS6"/>
<name>A0A5S5AYS6_9FIRM</name>
<dbReference type="Proteomes" id="UP000322294">
    <property type="component" value="Unassembled WGS sequence"/>
</dbReference>
<gene>
    <name evidence="7" type="ORF">LZ11_00024</name>
</gene>
<sequence length="257" mass="30559">MDVYQEFIANIKRLTKIDLSSYKEKQMRRRIDSLMKRNNMPDLLSYFRLLKQSEKHLKEFLNYITINVSEFFRNPIQWQVLEKEILPCFISSRKVLKVWSSACASGEEAYSLALLFEKINYDRVEILATDIDDEALKAARLGVYSEKSVENVPEDLKKRYFTVKEGQYAIKDEIKRKVKFKNLNLLEDEFPANCHLILCRNVMIYFTEEAKDRLYRKFYNSLADDGVFFVGNTEQIIMPQKYGFMSIKSFFYKKIKL</sequence>
<feature type="domain" description="CheR-type methyltransferase" evidence="6">
    <location>
        <begin position="1"/>
        <end position="257"/>
    </location>
</feature>
<dbReference type="InterPro" id="IPR022642">
    <property type="entry name" value="CheR_C"/>
</dbReference>
<evidence type="ECO:0000256" key="3">
    <source>
        <dbReference type="ARBA" id="ARBA00022603"/>
    </source>
</evidence>
<keyword evidence="4 7" id="KW-0808">Transferase</keyword>
<dbReference type="PRINTS" id="PR00996">
    <property type="entry name" value="CHERMTFRASE"/>
</dbReference>
<keyword evidence="8" id="KW-1185">Reference proteome</keyword>
<dbReference type="PROSITE" id="PS50123">
    <property type="entry name" value="CHER"/>
    <property type="match status" value="1"/>
</dbReference>
<dbReference type="Gene3D" id="3.40.50.150">
    <property type="entry name" value="Vaccinia Virus protein VP39"/>
    <property type="match status" value="1"/>
</dbReference>
<reference evidence="7 8" key="1">
    <citation type="submission" date="2019-07" db="EMBL/GenBank/DDBJ databases">
        <title>Genomic Encyclopedia of Type Strains, Phase I: the one thousand microbial genomes (KMG-I) project.</title>
        <authorList>
            <person name="Kyrpides N."/>
        </authorList>
    </citation>
    <scope>NUCLEOTIDE SEQUENCE [LARGE SCALE GENOMIC DNA]</scope>
    <source>
        <strain evidence="7 8">DSM 16647</strain>
    </source>
</reference>
<dbReference type="Pfam" id="PF03705">
    <property type="entry name" value="CheR_N"/>
    <property type="match status" value="1"/>
</dbReference>
<evidence type="ECO:0000313" key="7">
    <source>
        <dbReference type="EMBL" id="TYP59864.1"/>
    </source>
</evidence>
<evidence type="ECO:0000256" key="5">
    <source>
        <dbReference type="ARBA" id="ARBA00022691"/>
    </source>
</evidence>
<dbReference type="PANTHER" id="PTHR24422">
    <property type="entry name" value="CHEMOTAXIS PROTEIN METHYLTRANSFERASE"/>
    <property type="match status" value="1"/>
</dbReference>
<dbReference type="InterPro" id="IPR050903">
    <property type="entry name" value="Bact_Chemotaxis_MeTrfase"/>
</dbReference>
<dbReference type="EC" id="2.1.1.80" evidence="2"/>
<dbReference type="InterPro" id="IPR022641">
    <property type="entry name" value="CheR_N"/>
</dbReference>
<keyword evidence="3 7" id="KW-0489">Methyltransferase</keyword>
<evidence type="ECO:0000256" key="1">
    <source>
        <dbReference type="ARBA" id="ARBA00001541"/>
    </source>
</evidence>
<dbReference type="RefSeq" id="WP_148865456.1">
    <property type="nucleotide sequence ID" value="NZ_VNHO01000001.1"/>
</dbReference>
<dbReference type="SUPFAM" id="SSF47757">
    <property type="entry name" value="Chemotaxis receptor methyltransferase CheR, N-terminal domain"/>
    <property type="match status" value="1"/>
</dbReference>
<dbReference type="InterPro" id="IPR029063">
    <property type="entry name" value="SAM-dependent_MTases_sf"/>
</dbReference>
<dbReference type="Pfam" id="PF01739">
    <property type="entry name" value="CheR"/>
    <property type="match status" value="1"/>
</dbReference>
<dbReference type="InterPro" id="IPR000780">
    <property type="entry name" value="CheR_MeTrfase"/>
</dbReference>
<proteinExistence type="predicted"/>
<organism evidence="7 8">
    <name type="scientific">Thermosediminibacter litoriperuensis</name>
    <dbReference type="NCBI Taxonomy" id="291989"/>
    <lineage>
        <taxon>Bacteria</taxon>
        <taxon>Bacillati</taxon>
        <taxon>Bacillota</taxon>
        <taxon>Clostridia</taxon>
        <taxon>Thermosediminibacterales</taxon>
        <taxon>Thermosediminibacteraceae</taxon>
        <taxon>Thermosediminibacter</taxon>
    </lineage>
</organism>
<dbReference type="GO" id="GO:0008983">
    <property type="term" value="F:protein-glutamate O-methyltransferase activity"/>
    <property type="evidence" value="ECO:0007669"/>
    <property type="project" value="UniProtKB-EC"/>
</dbReference>
<dbReference type="GO" id="GO:0032259">
    <property type="term" value="P:methylation"/>
    <property type="evidence" value="ECO:0007669"/>
    <property type="project" value="UniProtKB-KW"/>
</dbReference>
<dbReference type="PANTHER" id="PTHR24422:SF19">
    <property type="entry name" value="CHEMOTAXIS PROTEIN METHYLTRANSFERASE"/>
    <property type="match status" value="1"/>
</dbReference>
<protein>
    <recommendedName>
        <fullName evidence="2">protein-glutamate O-methyltransferase</fullName>
        <ecNumber evidence="2">2.1.1.80</ecNumber>
    </recommendedName>
</protein>
<evidence type="ECO:0000256" key="2">
    <source>
        <dbReference type="ARBA" id="ARBA00012534"/>
    </source>
</evidence>
<dbReference type="SMART" id="SM00138">
    <property type="entry name" value="MeTrc"/>
    <property type="match status" value="1"/>
</dbReference>
<evidence type="ECO:0000256" key="4">
    <source>
        <dbReference type="ARBA" id="ARBA00022679"/>
    </source>
</evidence>
<keyword evidence="5" id="KW-0949">S-adenosyl-L-methionine</keyword>